<feature type="compositionally biased region" description="Basic and acidic residues" evidence="5">
    <location>
        <begin position="834"/>
        <end position="846"/>
    </location>
</feature>
<dbReference type="SMART" id="SM00717">
    <property type="entry name" value="SANT"/>
    <property type="match status" value="3"/>
</dbReference>
<dbReference type="Proteomes" id="UP001306508">
    <property type="component" value="Unassembled WGS sequence"/>
</dbReference>
<dbReference type="GO" id="GO:0006355">
    <property type="term" value="P:regulation of DNA-templated transcription"/>
    <property type="evidence" value="ECO:0007669"/>
    <property type="project" value="UniProtKB-ARBA"/>
</dbReference>
<feature type="compositionally biased region" description="Basic and acidic residues" evidence="5">
    <location>
        <begin position="914"/>
        <end position="926"/>
    </location>
</feature>
<dbReference type="Pfam" id="PF00249">
    <property type="entry name" value="Myb_DNA-binding"/>
    <property type="match status" value="2"/>
</dbReference>
<feature type="compositionally biased region" description="Basic residues" evidence="5">
    <location>
        <begin position="778"/>
        <end position="790"/>
    </location>
</feature>
<reference evidence="10" key="1">
    <citation type="submission" date="2023-07" db="EMBL/GenBank/DDBJ databases">
        <title>A draft genome of Kazachstania heterogenica Y-27499.</title>
        <authorList>
            <person name="Donic C."/>
            <person name="Kralova J.S."/>
            <person name="Fidel L."/>
            <person name="Ben-Dor S."/>
            <person name="Jung S."/>
        </authorList>
    </citation>
    <scope>NUCLEOTIDE SEQUENCE [LARGE SCALE GENOMIC DNA]</scope>
    <source>
        <strain evidence="10">Y27499</strain>
    </source>
</reference>
<feature type="compositionally biased region" description="Polar residues" evidence="5">
    <location>
        <begin position="899"/>
        <end position="913"/>
    </location>
</feature>
<organism evidence="9 10">
    <name type="scientific">Arxiozyma heterogenica</name>
    <dbReference type="NCBI Taxonomy" id="278026"/>
    <lineage>
        <taxon>Eukaryota</taxon>
        <taxon>Fungi</taxon>
        <taxon>Dikarya</taxon>
        <taxon>Ascomycota</taxon>
        <taxon>Saccharomycotina</taxon>
        <taxon>Saccharomycetes</taxon>
        <taxon>Saccharomycetales</taxon>
        <taxon>Saccharomycetaceae</taxon>
        <taxon>Arxiozyma</taxon>
    </lineage>
</organism>
<dbReference type="AlphaFoldDB" id="A0AAN7ZYJ8"/>
<keyword evidence="2" id="KW-0238">DNA-binding</keyword>
<evidence type="ECO:0000313" key="9">
    <source>
        <dbReference type="EMBL" id="KAK5781276.1"/>
    </source>
</evidence>
<evidence type="ECO:0000256" key="1">
    <source>
        <dbReference type="ARBA" id="ARBA00023015"/>
    </source>
</evidence>
<name>A0AAN7ZYJ8_9SACH</name>
<feature type="domain" description="Myb-like" evidence="6">
    <location>
        <begin position="177"/>
        <end position="227"/>
    </location>
</feature>
<protein>
    <submittedName>
        <fullName evidence="9">Uncharacterized protein</fullName>
    </submittedName>
</protein>
<dbReference type="GO" id="GO:0001006">
    <property type="term" value="F:RNA polymerase III type 3 promoter sequence-specific DNA binding"/>
    <property type="evidence" value="ECO:0007669"/>
    <property type="project" value="TreeGrafter"/>
</dbReference>
<feature type="region of interest" description="Disordered" evidence="5">
    <location>
        <begin position="718"/>
        <end position="857"/>
    </location>
</feature>
<feature type="domain" description="HTH myb-type" evidence="8">
    <location>
        <begin position="185"/>
        <end position="231"/>
    </location>
</feature>
<dbReference type="GO" id="GO:0000978">
    <property type="term" value="F:RNA polymerase II cis-regulatory region sequence-specific DNA binding"/>
    <property type="evidence" value="ECO:0007669"/>
    <property type="project" value="TreeGrafter"/>
</dbReference>
<evidence type="ECO:0000256" key="4">
    <source>
        <dbReference type="ARBA" id="ARBA00023242"/>
    </source>
</evidence>
<dbReference type="CDD" id="cd00167">
    <property type="entry name" value="SANT"/>
    <property type="match status" value="3"/>
</dbReference>
<dbReference type="EMBL" id="JAWIZZ010000036">
    <property type="protein sequence ID" value="KAK5781276.1"/>
    <property type="molecule type" value="Genomic_DNA"/>
</dbReference>
<feature type="domain" description="Myb-like" evidence="6">
    <location>
        <begin position="47"/>
        <end position="123"/>
    </location>
</feature>
<dbReference type="InterPro" id="IPR001005">
    <property type="entry name" value="SANT/Myb"/>
</dbReference>
<dbReference type="PROSITE" id="PS50090">
    <property type="entry name" value="MYB_LIKE"/>
    <property type="match status" value="3"/>
</dbReference>
<feature type="compositionally biased region" description="Polar residues" evidence="5">
    <location>
        <begin position="735"/>
        <end position="755"/>
    </location>
</feature>
<evidence type="ECO:0000313" key="10">
    <source>
        <dbReference type="Proteomes" id="UP001306508"/>
    </source>
</evidence>
<dbReference type="GO" id="GO:0019185">
    <property type="term" value="C:snRNA-activating protein complex"/>
    <property type="evidence" value="ECO:0007669"/>
    <property type="project" value="TreeGrafter"/>
</dbReference>
<comment type="caution">
    <text evidence="9">The sequence shown here is derived from an EMBL/GenBank/DDBJ whole genome shotgun (WGS) entry which is preliminary data.</text>
</comment>
<feature type="compositionally biased region" description="Low complexity" evidence="5">
    <location>
        <begin position="756"/>
        <end position="777"/>
    </location>
</feature>
<feature type="domain" description="SANT" evidence="7">
    <location>
        <begin position="127"/>
        <end position="172"/>
    </location>
</feature>
<keyword evidence="4" id="KW-0539">Nucleus</keyword>
<dbReference type="PROSITE" id="PS51294">
    <property type="entry name" value="HTH_MYB"/>
    <property type="match status" value="2"/>
</dbReference>
<dbReference type="InterPro" id="IPR017930">
    <property type="entry name" value="Myb_dom"/>
</dbReference>
<dbReference type="PANTHER" id="PTHR46621">
    <property type="entry name" value="SNRNA-ACTIVATING PROTEIN COMPLEX SUBUNIT 4"/>
    <property type="match status" value="1"/>
</dbReference>
<accession>A0AAN7ZYJ8</accession>
<keyword evidence="3" id="KW-0804">Transcription</keyword>
<dbReference type="PROSITE" id="PS51293">
    <property type="entry name" value="SANT"/>
    <property type="match status" value="1"/>
</dbReference>
<feature type="region of interest" description="Disordered" evidence="5">
    <location>
        <begin position="873"/>
        <end position="939"/>
    </location>
</feature>
<dbReference type="GO" id="GO:0042796">
    <property type="term" value="P:snRNA transcription by RNA polymerase III"/>
    <property type="evidence" value="ECO:0007669"/>
    <property type="project" value="TreeGrafter"/>
</dbReference>
<keyword evidence="1" id="KW-0805">Transcription regulation</keyword>
<dbReference type="InterPro" id="IPR009057">
    <property type="entry name" value="Homeodomain-like_sf"/>
</dbReference>
<evidence type="ECO:0000259" key="7">
    <source>
        <dbReference type="PROSITE" id="PS51293"/>
    </source>
</evidence>
<keyword evidence="10" id="KW-1185">Reference proteome</keyword>
<dbReference type="SUPFAM" id="SSF46689">
    <property type="entry name" value="Homeodomain-like"/>
    <property type="match status" value="1"/>
</dbReference>
<evidence type="ECO:0000256" key="3">
    <source>
        <dbReference type="ARBA" id="ARBA00023163"/>
    </source>
</evidence>
<evidence type="ECO:0000259" key="8">
    <source>
        <dbReference type="PROSITE" id="PS51294"/>
    </source>
</evidence>
<sequence>MSQQNKSTSRINTSTDDNHNDSSSNNIRKNDTFDLLDVTASLGYQTHRRSSRKAWSKEDDQELIALINDALKQVGYKNGILDIKSIQESSKIVKLLQWDVICSKFSNKSRNPKDLKKRWTGSLNPNVKKGRWTKEEDELLLKSYEKHGAHWMAVAMEIEGRTEDQCAKRYVEVLDPSSKERLREWTQEEDLLLISKVKQYGTRWRCICKEMDSRPSLTCRNRWRKIITTVIRGQAPDVIVNAVYENKDLDLKKLIRESNNNSNDRTPIYDENNLQKIKIESNTSNRKKQTTDVRQMYDYTAGLSSTTTSLKNTVLSKIPYTTTSPSTTTPPLSRLTNSLPPLSPHSRVLQNNARSVTDLRNLALNGVTSAPPLNTSEVELNTGIHSQLSNNSASHNKLAYNNNSNNHTGAEYLSTNRTSDIISNVASTSTSIKDNKKSTKPLSHVSQTEWKFVLKDGKGLSISNGTIATSELVEDLIQKAKKYSLKISLHQHIHHHYDTSSSYSKQNDIPLHPDRLLAHNQKNQDVSASYTSPSASSTNLSQVPNSVFQDLIQRPNSNFAIDTTSPQVSLLSNTYNNKDNSVQIDYKENLTGIPNAGPLSPQLDKNPTSSSFIGNNVVNDMPYQLTNPVHDNLNTNITSTTITNDNVDMNNGSNTNLTSNKTFSTENDNDTIYFSSGYEVTPTSVQTQQFPTSSSDASSFSLTVGGNVVVSENITNRSSHFNYLPPTIRPRLESSDSQNRSSRNASLSTLLNPSPRSINGGSHKSSSSPGSTSSSSQQKRKNKRSRRKSGNHGSSHILVNPNTVRNSNKRKHAKMDLNDDTKTINSTTDYNNNDNDKSDKNNDLGDNKSVLSSSPNVYEDGLDFWETLRSLANNSSSKNENENSIKNQSPEHDKDKNTTIKSLFNYGTNNNSHTKTESSHPSHSSDNEYIDPLLPLNPS</sequence>
<dbReference type="Gene3D" id="1.10.10.60">
    <property type="entry name" value="Homeodomain-like"/>
    <property type="match status" value="3"/>
</dbReference>
<evidence type="ECO:0000256" key="5">
    <source>
        <dbReference type="SAM" id="MobiDB-lite"/>
    </source>
</evidence>
<feature type="region of interest" description="Disordered" evidence="5">
    <location>
        <begin position="1"/>
        <end position="28"/>
    </location>
</feature>
<gene>
    <name evidence="9" type="ORF">RI543_001116</name>
</gene>
<dbReference type="GO" id="GO:0042795">
    <property type="term" value="P:snRNA transcription by RNA polymerase II"/>
    <property type="evidence" value="ECO:0007669"/>
    <property type="project" value="TreeGrafter"/>
</dbReference>
<feature type="compositionally biased region" description="Basic and acidic residues" evidence="5">
    <location>
        <begin position="879"/>
        <end position="898"/>
    </location>
</feature>
<feature type="compositionally biased region" description="Low complexity" evidence="5">
    <location>
        <begin position="823"/>
        <end position="833"/>
    </location>
</feature>
<feature type="domain" description="Myb-like" evidence="6">
    <location>
        <begin position="124"/>
        <end position="174"/>
    </location>
</feature>
<evidence type="ECO:0000259" key="6">
    <source>
        <dbReference type="PROSITE" id="PS50090"/>
    </source>
</evidence>
<feature type="domain" description="HTH myb-type" evidence="8">
    <location>
        <begin position="124"/>
        <end position="178"/>
    </location>
</feature>
<proteinExistence type="predicted"/>
<evidence type="ECO:0000256" key="2">
    <source>
        <dbReference type="ARBA" id="ARBA00023125"/>
    </source>
</evidence>
<dbReference type="InterPro" id="IPR051575">
    <property type="entry name" value="Myb-like_DNA-bd"/>
</dbReference>
<dbReference type="InterPro" id="IPR017884">
    <property type="entry name" value="SANT_dom"/>
</dbReference>
<dbReference type="PANTHER" id="PTHR46621:SF1">
    <property type="entry name" value="SNRNA-ACTIVATING PROTEIN COMPLEX SUBUNIT 4"/>
    <property type="match status" value="1"/>
</dbReference>
<feature type="compositionally biased region" description="Polar residues" evidence="5">
    <location>
        <begin position="1"/>
        <end position="11"/>
    </location>
</feature>